<proteinExistence type="predicted"/>
<evidence type="ECO:0000313" key="1">
    <source>
        <dbReference type="EMBL" id="SVA98170.1"/>
    </source>
</evidence>
<reference evidence="1" key="1">
    <citation type="submission" date="2018-05" db="EMBL/GenBank/DDBJ databases">
        <authorList>
            <person name="Lanie J.A."/>
            <person name="Ng W.-L."/>
            <person name="Kazmierczak K.M."/>
            <person name="Andrzejewski T.M."/>
            <person name="Davidsen T.M."/>
            <person name="Wayne K.J."/>
            <person name="Tettelin H."/>
            <person name="Glass J.I."/>
            <person name="Rusch D."/>
            <person name="Podicherti R."/>
            <person name="Tsui H.-C.T."/>
            <person name="Winkler M.E."/>
        </authorList>
    </citation>
    <scope>NUCLEOTIDE SEQUENCE</scope>
</reference>
<organism evidence="1">
    <name type="scientific">marine metagenome</name>
    <dbReference type="NCBI Taxonomy" id="408172"/>
    <lineage>
        <taxon>unclassified sequences</taxon>
        <taxon>metagenomes</taxon>
        <taxon>ecological metagenomes</taxon>
    </lineage>
</organism>
<dbReference type="EMBL" id="UINC01024477">
    <property type="protein sequence ID" value="SVA98170.1"/>
    <property type="molecule type" value="Genomic_DNA"/>
</dbReference>
<accession>A0A382A9H9</accession>
<name>A0A382A9H9_9ZZZZ</name>
<dbReference type="AlphaFoldDB" id="A0A382A9H9"/>
<protein>
    <submittedName>
        <fullName evidence="1">Uncharacterized protein</fullName>
    </submittedName>
</protein>
<sequence length="80" mass="9224">MEEVRYIESVNVNKLQEAIVSVGKGPCVKFNCPRQALCAEEEVECKAFRFWVNNNAYTTMRKGKKTSIVIDIQRLLKDIE</sequence>
<gene>
    <name evidence="1" type="ORF">METZ01_LOCUS151024</name>
</gene>